<name>A0ABN2NI53_9MICO</name>
<organism evidence="2 3">
    <name type="scientific">Myceligenerans crystallogenes</name>
    <dbReference type="NCBI Taxonomy" id="316335"/>
    <lineage>
        <taxon>Bacteria</taxon>
        <taxon>Bacillati</taxon>
        <taxon>Actinomycetota</taxon>
        <taxon>Actinomycetes</taxon>
        <taxon>Micrococcales</taxon>
        <taxon>Promicromonosporaceae</taxon>
        <taxon>Myceligenerans</taxon>
    </lineage>
</organism>
<feature type="transmembrane region" description="Helical" evidence="1">
    <location>
        <begin position="60"/>
        <end position="81"/>
    </location>
</feature>
<feature type="transmembrane region" description="Helical" evidence="1">
    <location>
        <begin position="34"/>
        <end position="54"/>
    </location>
</feature>
<accession>A0ABN2NI53</accession>
<evidence type="ECO:0000256" key="1">
    <source>
        <dbReference type="SAM" id="Phobius"/>
    </source>
</evidence>
<dbReference type="Proteomes" id="UP001501094">
    <property type="component" value="Unassembled WGS sequence"/>
</dbReference>
<protein>
    <submittedName>
        <fullName evidence="2">Uncharacterized protein</fullName>
    </submittedName>
</protein>
<dbReference type="EMBL" id="BAAANL010000006">
    <property type="protein sequence ID" value="GAA1869498.1"/>
    <property type="molecule type" value="Genomic_DNA"/>
</dbReference>
<sequence length="89" mass="8908">MDVDVISAEMFVGVAVALLAAFAKVLVDRFGSGVLWPLLVLSVLCSVALGLIGLQTRDNSFTLAGGVALLGGIIGAATVLLRKPGGPGS</sequence>
<keyword evidence="1" id="KW-0812">Transmembrane</keyword>
<evidence type="ECO:0000313" key="3">
    <source>
        <dbReference type="Proteomes" id="UP001501094"/>
    </source>
</evidence>
<feature type="transmembrane region" description="Helical" evidence="1">
    <location>
        <begin position="6"/>
        <end position="27"/>
    </location>
</feature>
<keyword evidence="3" id="KW-1185">Reference proteome</keyword>
<dbReference type="RefSeq" id="WP_344104453.1">
    <property type="nucleotide sequence ID" value="NZ_BAAANL010000006.1"/>
</dbReference>
<evidence type="ECO:0000313" key="2">
    <source>
        <dbReference type="EMBL" id="GAA1869498.1"/>
    </source>
</evidence>
<keyword evidence="1" id="KW-1133">Transmembrane helix</keyword>
<proteinExistence type="predicted"/>
<comment type="caution">
    <text evidence="2">The sequence shown here is derived from an EMBL/GenBank/DDBJ whole genome shotgun (WGS) entry which is preliminary data.</text>
</comment>
<gene>
    <name evidence="2" type="ORF">GCM10009751_30390</name>
</gene>
<keyword evidence="1" id="KW-0472">Membrane</keyword>
<reference evidence="2 3" key="1">
    <citation type="journal article" date="2019" name="Int. J. Syst. Evol. Microbiol.">
        <title>The Global Catalogue of Microorganisms (GCM) 10K type strain sequencing project: providing services to taxonomists for standard genome sequencing and annotation.</title>
        <authorList>
            <consortium name="The Broad Institute Genomics Platform"/>
            <consortium name="The Broad Institute Genome Sequencing Center for Infectious Disease"/>
            <person name="Wu L."/>
            <person name="Ma J."/>
        </authorList>
    </citation>
    <scope>NUCLEOTIDE SEQUENCE [LARGE SCALE GENOMIC DNA]</scope>
    <source>
        <strain evidence="2 3">JCM 14326</strain>
    </source>
</reference>